<dbReference type="Gene3D" id="1.10.150.130">
    <property type="match status" value="1"/>
</dbReference>
<keyword evidence="2" id="KW-0238">DNA-binding</keyword>
<dbReference type="InterPro" id="IPR050090">
    <property type="entry name" value="Tyrosine_recombinase_XerCD"/>
</dbReference>
<dbReference type="InterPro" id="IPR011010">
    <property type="entry name" value="DNA_brk_join_enz"/>
</dbReference>
<dbReference type="Pfam" id="PF13102">
    <property type="entry name" value="Phage_int_SAM_5"/>
    <property type="match status" value="1"/>
</dbReference>
<keyword evidence="3" id="KW-0233">DNA recombination</keyword>
<dbReference type="InterPro" id="IPR002104">
    <property type="entry name" value="Integrase_catalytic"/>
</dbReference>
<dbReference type="InterPro" id="IPR025269">
    <property type="entry name" value="SAM-like_dom"/>
</dbReference>
<reference evidence="5 6" key="1">
    <citation type="submission" date="2024-03" db="EMBL/GenBank/DDBJ databases">
        <title>Human intestinal bacterial collection.</title>
        <authorList>
            <person name="Pauvert C."/>
            <person name="Hitch T.C.A."/>
            <person name="Clavel T."/>
        </authorList>
    </citation>
    <scope>NUCLEOTIDE SEQUENCE [LARGE SCALE GENOMIC DNA]</scope>
    <source>
        <strain evidence="5 6">CLA-KB-H122</strain>
    </source>
</reference>
<dbReference type="InterPro" id="IPR013762">
    <property type="entry name" value="Integrase-like_cat_sf"/>
</dbReference>
<dbReference type="Gene3D" id="1.10.443.10">
    <property type="entry name" value="Intergrase catalytic core"/>
    <property type="match status" value="1"/>
</dbReference>
<dbReference type="Pfam" id="PF00589">
    <property type="entry name" value="Phage_integrase"/>
    <property type="match status" value="1"/>
</dbReference>
<name>A0ABV1GVK0_9BACT</name>
<dbReference type="Proteomes" id="UP001460202">
    <property type="component" value="Unassembled WGS sequence"/>
</dbReference>
<dbReference type="EMBL" id="JBBMFL010000004">
    <property type="protein sequence ID" value="MEQ2544432.1"/>
    <property type="molecule type" value="Genomic_DNA"/>
</dbReference>
<comment type="similarity">
    <text evidence="1">Belongs to the 'phage' integrase family.</text>
</comment>
<feature type="domain" description="Tyr recombinase" evidence="4">
    <location>
        <begin position="221"/>
        <end position="397"/>
    </location>
</feature>
<dbReference type="CDD" id="cd01185">
    <property type="entry name" value="INTN1_C_like"/>
    <property type="match status" value="1"/>
</dbReference>
<accession>A0ABV1GVK0</accession>
<organism evidence="5 6">
    <name type="scientific">Alistipes intestinihominis</name>
    <dbReference type="NCBI Taxonomy" id="3133172"/>
    <lineage>
        <taxon>Bacteria</taxon>
        <taxon>Pseudomonadati</taxon>
        <taxon>Bacteroidota</taxon>
        <taxon>Bacteroidia</taxon>
        <taxon>Bacteroidales</taxon>
        <taxon>Rikenellaceae</taxon>
        <taxon>Alistipes</taxon>
    </lineage>
</organism>
<dbReference type="PROSITE" id="PS51898">
    <property type="entry name" value="TYR_RECOMBINASE"/>
    <property type="match status" value="1"/>
</dbReference>
<dbReference type="InterPro" id="IPR035386">
    <property type="entry name" value="Arm-DNA-bind_5"/>
</dbReference>
<proteinExistence type="inferred from homology"/>
<evidence type="ECO:0000256" key="3">
    <source>
        <dbReference type="ARBA" id="ARBA00023172"/>
    </source>
</evidence>
<sequence>MERKRFSVTYFLRKARTNKAGLTPILARITTNGISKEIYIQCSVPADKWNQSKERATGKDKLCQQVNSYLDDYRARILAVRQELISKGYEGNCIQIKERLQNPTTLSIMFLAELEKYCEKRQAEVGVRITQLTANKYHRVLRYLKEYVAAHYKKDDILLSAVGYEFLDGFNTFLQTAHNCKHNGAVNLLDCVKNFTRYCLRNEWIEKDPFRNYKLKEEHNKEKDHLTREELETLVQKRLPNERLDRIRDVFAFCCLTGLAFTDAEHLRREHIRTDDNGTTWIYKPREKTAVMSRIPLLPYPLALLKKYERDAELRATGKLLPVPSNQKMNAYLKEIADICNIPKNLTTHVARHTFACLAVEYGMPIDVLAKILGHSNTNMTRHYAKFSEQLIGKEMRKMNEQMFSGDVLLLNQ</sequence>
<dbReference type="RefSeq" id="WP_129649822.1">
    <property type="nucleotide sequence ID" value="NZ_JBBMFL010000004.1"/>
</dbReference>
<evidence type="ECO:0000256" key="2">
    <source>
        <dbReference type="ARBA" id="ARBA00023125"/>
    </source>
</evidence>
<dbReference type="PANTHER" id="PTHR30349:SF64">
    <property type="entry name" value="PROPHAGE INTEGRASE INTD-RELATED"/>
    <property type="match status" value="1"/>
</dbReference>
<protein>
    <submittedName>
        <fullName evidence="5">Site-specific integrase</fullName>
    </submittedName>
</protein>
<evidence type="ECO:0000259" key="4">
    <source>
        <dbReference type="PROSITE" id="PS51898"/>
    </source>
</evidence>
<dbReference type="PANTHER" id="PTHR30349">
    <property type="entry name" value="PHAGE INTEGRASE-RELATED"/>
    <property type="match status" value="1"/>
</dbReference>
<dbReference type="Pfam" id="PF17293">
    <property type="entry name" value="Arm-DNA-bind_5"/>
    <property type="match status" value="1"/>
</dbReference>
<evidence type="ECO:0000313" key="5">
    <source>
        <dbReference type="EMBL" id="MEQ2544432.1"/>
    </source>
</evidence>
<dbReference type="GeneID" id="78178392"/>
<evidence type="ECO:0000256" key="1">
    <source>
        <dbReference type="ARBA" id="ARBA00008857"/>
    </source>
</evidence>
<evidence type="ECO:0000313" key="6">
    <source>
        <dbReference type="Proteomes" id="UP001460202"/>
    </source>
</evidence>
<comment type="caution">
    <text evidence="5">The sequence shown here is derived from an EMBL/GenBank/DDBJ whole genome shotgun (WGS) entry which is preliminary data.</text>
</comment>
<keyword evidence="6" id="KW-1185">Reference proteome</keyword>
<gene>
    <name evidence="5" type="ORF">WMO46_05660</name>
</gene>
<dbReference type="InterPro" id="IPR010998">
    <property type="entry name" value="Integrase_recombinase_N"/>
</dbReference>
<dbReference type="SUPFAM" id="SSF56349">
    <property type="entry name" value="DNA breaking-rejoining enzymes"/>
    <property type="match status" value="1"/>
</dbReference>